<gene>
    <name evidence="2" type="ORF">NGAL_HAMBI1189_28800</name>
</gene>
<evidence type="ECO:0000259" key="1">
    <source>
        <dbReference type="Pfam" id="PF10988"/>
    </source>
</evidence>
<proteinExistence type="predicted"/>
<dbReference type="EMBL" id="CCRK01000005">
    <property type="protein sequence ID" value="CDZ49277.1"/>
    <property type="molecule type" value="Genomic_DNA"/>
</dbReference>
<accession>A0A0T7GQ18</accession>
<dbReference type="Gene3D" id="2.160.20.120">
    <property type="match status" value="1"/>
</dbReference>
<reference evidence="2 3" key="1">
    <citation type="submission" date="2014-08" db="EMBL/GenBank/DDBJ databases">
        <authorList>
            <person name="Chen Y.-H."/>
        </authorList>
    </citation>
    <scope>NUCLEOTIDE SEQUENCE [LARGE SCALE GENOMIC DNA]</scope>
</reference>
<protein>
    <submittedName>
        <fullName evidence="2">Mll2483 protein</fullName>
    </submittedName>
</protein>
<dbReference type="RefSeq" id="WP_046635322.1">
    <property type="nucleotide sequence ID" value="NZ_CCRK01000005.1"/>
</dbReference>
<dbReference type="Proteomes" id="UP000039660">
    <property type="component" value="Unassembled WGS sequence"/>
</dbReference>
<organism evidence="2 3">
    <name type="scientific">Neorhizobium galegae bv. officinalis</name>
    <dbReference type="NCBI Taxonomy" id="323656"/>
    <lineage>
        <taxon>Bacteria</taxon>
        <taxon>Pseudomonadati</taxon>
        <taxon>Pseudomonadota</taxon>
        <taxon>Alphaproteobacteria</taxon>
        <taxon>Hyphomicrobiales</taxon>
        <taxon>Rhizobiaceae</taxon>
        <taxon>Rhizobium/Agrobacterium group</taxon>
        <taxon>Neorhizobium</taxon>
    </lineage>
</organism>
<dbReference type="InterPro" id="IPR021255">
    <property type="entry name" value="DUF2807"/>
</dbReference>
<sequence>MTRRLAFIATGGLIGAAAFLTLGTVLSGSDWASAAYLWNGESTCGPAGGTQQQIRLPFVAGDRLVIDLPGSIQYQPGVKAEVVVTGDSALLSHVSIEFGRLSLDCAPGWSASRLDVTLSGPAITRWDLLGNSDLTLSQINQPELQVNIKGSGNSTATGITDAVNLSISGSGEARFEGLTAKSATVQIRGSGDAKVIAQADADVSIYGSGNVELSGHPTMKRSEIKGSGRILQIP</sequence>
<dbReference type="AlphaFoldDB" id="A0A0T7GQ18"/>
<evidence type="ECO:0000313" key="3">
    <source>
        <dbReference type="Proteomes" id="UP000039660"/>
    </source>
</evidence>
<evidence type="ECO:0000313" key="2">
    <source>
        <dbReference type="EMBL" id="CDZ49277.1"/>
    </source>
</evidence>
<name>A0A0T7GQ18_NEOGA</name>
<dbReference type="Pfam" id="PF10988">
    <property type="entry name" value="DUF2807"/>
    <property type="match status" value="1"/>
</dbReference>
<feature type="domain" description="Putative auto-transporter adhesin head GIN" evidence="1">
    <location>
        <begin position="71"/>
        <end position="217"/>
    </location>
</feature>